<dbReference type="EC" id="3.1.1.11" evidence="11"/>
<comment type="function">
    <text evidence="9 11">Acts in the modification of cell walls via demethylesterification of cell wall pectin.</text>
</comment>
<dbReference type="GO" id="GO:0030599">
    <property type="term" value="F:pectinesterase activity"/>
    <property type="evidence" value="ECO:0007669"/>
    <property type="project" value="UniProtKB-UniRule"/>
</dbReference>
<comment type="similarity">
    <text evidence="3">In the C-terminal section; belongs to the pectinesterase family.</text>
</comment>
<feature type="chain" id="PRO_5033108739" description="Pectinesterase" evidence="11">
    <location>
        <begin position="36"/>
        <end position="546"/>
    </location>
</feature>
<dbReference type="PROSITE" id="PS00800">
    <property type="entry name" value="PECTINESTERASE_1"/>
    <property type="match status" value="1"/>
</dbReference>
<dbReference type="InterPro" id="IPR035513">
    <property type="entry name" value="Invertase/methylesterase_inhib"/>
</dbReference>
<dbReference type="InterPro" id="IPR000070">
    <property type="entry name" value="Pectinesterase_cat"/>
</dbReference>
<keyword evidence="14" id="KW-1185">Reference proteome</keyword>
<dbReference type="Gene3D" id="1.20.140.40">
    <property type="entry name" value="Invertase/pectin methylesterase inhibitor family protein"/>
    <property type="match status" value="1"/>
</dbReference>
<evidence type="ECO:0000256" key="3">
    <source>
        <dbReference type="ARBA" id="ARBA00007786"/>
    </source>
</evidence>
<dbReference type="FunFam" id="1.20.140.40:FF:000021">
    <property type="entry name" value="Probable pectinesterase/pectinesterase inhibitor 51"/>
    <property type="match status" value="1"/>
</dbReference>
<protein>
    <recommendedName>
        <fullName evidence="11">Pectinesterase</fullName>
        <ecNumber evidence="11">3.1.1.11</ecNumber>
    </recommendedName>
</protein>
<dbReference type="InterPro" id="IPR006501">
    <property type="entry name" value="Pectinesterase_inhib_dom"/>
</dbReference>
<dbReference type="SUPFAM" id="SSF101148">
    <property type="entry name" value="Plant invertase/pectin methylesterase inhibitor"/>
    <property type="match status" value="1"/>
</dbReference>
<evidence type="ECO:0000256" key="5">
    <source>
        <dbReference type="ARBA" id="ARBA00023085"/>
    </source>
</evidence>
<organism evidence="13 14">
    <name type="scientific">Colocasia esculenta</name>
    <name type="common">Wild taro</name>
    <name type="synonym">Arum esculentum</name>
    <dbReference type="NCBI Taxonomy" id="4460"/>
    <lineage>
        <taxon>Eukaryota</taxon>
        <taxon>Viridiplantae</taxon>
        <taxon>Streptophyta</taxon>
        <taxon>Embryophyta</taxon>
        <taxon>Tracheophyta</taxon>
        <taxon>Spermatophyta</taxon>
        <taxon>Magnoliopsida</taxon>
        <taxon>Liliopsida</taxon>
        <taxon>Araceae</taxon>
        <taxon>Aroideae</taxon>
        <taxon>Colocasieae</taxon>
        <taxon>Colocasia</taxon>
    </lineage>
</organism>
<dbReference type="AlphaFoldDB" id="A0A843UU13"/>
<dbReference type="GO" id="GO:0045490">
    <property type="term" value="P:pectin catabolic process"/>
    <property type="evidence" value="ECO:0007669"/>
    <property type="project" value="UniProtKB-UniRule"/>
</dbReference>
<evidence type="ECO:0000256" key="2">
    <source>
        <dbReference type="ARBA" id="ARBA00006027"/>
    </source>
</evidence>
<dbReference type="FunFam" id="2.160.20.10:FF:000001">
    <property type="entry name" value="Pectinesterase"/>
    <property type="match status" value="1"/>
</dbReference>
<reference evidence="13" key="1">
    <citation type="submission" date="2017-07" db="EMBL/GenBank/DDBJ databases">
        <title>Taro Niue Genome Assembly and Annotation.</title>
        <authorList>
            <person name="Atibalentja N."/>
            <person name="Keating K."/>
            <person name="Fields C.J."/>
        </authorList>
    </citation>
    <scope>NUCLEOTIDE SEQUENCE</scope>
    <source>
        <strain evidence="13">Niue_2</strain>
        <tissue evidence="13">Leaf</tissue>
    </source>
</reference>
<keyword evidence="6" id="KW-1015">Disulfide bond</keyword>
<comment type="catalytic activity">
    <reaction evidence="8 11">
        <text>[(1-&gt;4)-alpha-D-galacturonosyl methyl ester](n) + n H2O = [(1-&gt;4)-alpha-D-galacturonosyl](n) + n methanol + n H(+)</text>
        <dbReference type="Rhea" id="RHEA:22380"/>
        <dbReference type="Rhea" id="RHEA-COMP:14570"/>
        <dbReference type="Rhea" id="RHEA-COMP:14573"/>
        <dbReference type="ChEBI" id="CHEBI:15377"/>
        <dbReference type="ChEBI" id="CHEBI:15378"/>
        <dbReference type="ChEBI" id="CHEBI:17790"/>
        <dbReference type="ChEBI" id="CHEBI:140522"/>
        <dbReference type="ChEBI" id="CHEBI:140523"/>
        <dbReference type="EC" id="3.1.1.11"/>
    </reaction>
</comment>
<evidence type="ECO:0000256" key="1">
    <source>
        <dbReference type="ARBA" id="ARBA00005184"/>
    </source>
</evidence>
<name>A0A843UU13_COLES</name>
<dbReference type="InterPro" id="IPR033131">
    <property type="entry name" value="Pectinesterase_Asp_AS"/>
</dbReference>
<dbReference type="Proteomes" id="UP000652761">
    <property type="component" value="Unassembled WGS sequence"/>
</dbReference>
<dbReference type="Pfam" id="PF01095">
    <property type="entry name" value="Pectinesterase"/>
    <property type="match status" value="1"/>
</dbReference>
<dbReference type="InterPro" id="IPR012334">
    <property type="entry name" value="Pectin_lyas_fold"/>
</dbReference>
<dbReference type="InterPro" id="IPR018040">
    <property type="entry name" value="Pectinesterase_Tyr_AS"/>
</dbReference>
<feature type="signal peptide" evidence="11">
    <location>
        <begin position="1"/>
        <end position="35"/>
    </location>
</feature>
<gene>
    <name evidence="13" type="ORF">Taro_018493</name>
</gene>
<dbReference type="SUPFAM" id="SSF51126">
    <property type="entry name" value="Pectin lyase-like"/>
    <property type="match status" value="1"/>
</dbReference>
<evidence type="ECO:0000256" key="4">
    <source>
        <dbReference type="ARBA" id="ARBA00022801"/>
    </source>
</evidence>
<dbReference type="SMART" id="SM00856">
    <property type="entry name" value="PMEI"/>
    <property type="match status" value="1"/>
</dbReference>
<evidence type="ECO:0000256" key="11">
    <source>
        <dbReference type="RuleBase" id="RU000589"/>
    </source>
</evidence>
<dbReference type="GO" id="GO:0004857">
    <property type="term" value="F:enzyme inhibitor activity"/>
    <property type="evidence" value="ECO:0007669"/>
    <property type="project" value="InterPro"/>
</dbReference>
<evidence type="ECO:0000256" key="9">
    <source>
        <dbReference type="ARBA" id="ARBA00057335"/>
    </source>
</evidence>
<comment type="similarity">
    <text evidence="2">In the N-terminal section; belongs to the PMEI family.</text>
</comment>
<evidence type="ECO:0000256" key="10">
    <source>
        <dbReference type="PROSITE-ProRule" id="PRU10040"/>
    </source>
</evidence>
<dbReference type="CDD" id="cd15798">
    <property type="entry name" value="PMEI-like_3"/>
    <property type="match status" value="1"/>
</dbReference>
<evidence type="ECO:0000256" key="7">
    <source>
        <dbReference type="ARBA" id="ARBA00023180"/>
    </source>
</evidence>
<dbReference type="GO" id="GO:0042545">
    <property type="term" value="P:cell wall modification"/>
    <property type="evidence" value="ECO:0007669"/>
    <property type="project" value="UniProtKB-UniRule"/>
</dbReference>
<evidence type="ECO:0000256" key="6">
    <source>
        <dbReference type="ARBA" id="ARBA00023157"/>
    </source>
</evidence>
<keyword evidence="11" id="KW-0964">Secreted</keyword>
<comment type="caution">
    <text evidence="13">The sequence shown here is derived from an EMBL/GenBank/DDBJ whole genome shotgun (WGS) entry which is preliminary data.</text>
</comment>
<evidence type="ECO:0000256" key="8">
    <source>
        <dbReference type="ARBA" id="ARBA00047928"/>
    </source>
</evidence>
<comment type="pathway">
    <text evidence="1 11">Glycan metabolism; pectin degradation; 2-dehydro-3-deoxy-D-gluconate from pectin: step 1/5.</text>
</comment>
<evidence type="ECO:0000313" key="14">
    <source>
        <dbReference type="Proteomes" id="UP000652761"/>
    </source>
</evidence>
<dbReference type="OrthoDB" id="2019149at2759"/>
<feature type="domain" description="Pectinesterase inhibitor" evidence="12">
    <location>
        <begin position="34"/>
        <end position="183"/>
    </location>
</feature>
<keyword evidence="7" id="KW-0325">Glycoprotein</keyword>
<feature type="active site" evidence="10">
    <location>
        <position position="386"/>
    </location>
</feature>
<proteinExistence type="inferred from homology"/>
<keyword evidence="11" id="KW-0961">Cell wall biogenesis/degradation</keyword>
<sequence>MQLLSPLPQSPQSPLMASLLPMIPLLSLLFHTVASTSVIEQACKATRFPDSCVSSLAHFPSLPANATPTDLILAAMSVSAQNQKTALSMVRDVLEASAGNPNRTNAAESCIEHMGYSERRLARVADVVPLGRIKDARTWVGAALLYQDGCFGGLKYVNGTKLVDDTMSFLVSLTHLTSNALSMLPAYERFGNDTSAWAPPQTERDGYWGDDAAAGWSDQGSSFSGGFPSDLPPPKAKVCKDGGDGCYRTVQEAVNAAPDNGTERFVIYIKEGVYKETVRIPFEKTNVVFLGDGMGKTIITGSLNVGMVGISTFNTATVGVDGDRFMAKGLTIENTAGPDAHQAVAFRSDSDLSVLEEVEFLGHQDTLYVHGLRQFYKSCRIAGTVDFIFGNAAAVFQDCVILVQPRQVNPEKGETNTVTAHGRTDPGQATGFVFHNCTVNGTAEYIALYRQNPKVHQTYLGRPWKEYSRTVFIGCNLGEVIRPEGWTIWSGDFALKTLFYGEFESTGPGGNATGRVAWSNQVPAAHVGIYSVRNFIQGDQWMPVSA</sequence>
<dbReference type="PROSITE" id="PS00503">
    <property type="entry name" value="PECTINESTERASE_2"/>
    <property type="match status" value="1"/>
</dbReference>
<dbReference type="Gene3D" id="2.160.20.10">
    <property type="entry name" value="Single-stranded right-handed beta-helix, Pectin lyase-like"/>
    <property type="match status" value="1"/>
</dbReference>
<dbReference type="PANTHER" id="PTHR31707">
    <property type="entry name" value="PECTINESTERASE"/>
    <property type="match status" value="1"/>
</dbReference>
<keyword evidence="5 11" id="KW-0063">Aspartyl esterase</keyword>
<dbReference type="InterPro" id="IPR011050">
    <property type="entry name" value="Pectin_lyase_fold/virulence"/>
</dbReference>
<comment type="subcellular location">
    <subcellularLocation>
        <location evidence="11">Secreted</location>
        <location evidence="11">Cell wall</location>
    </subcellularLocation>
</comment>
<dbReference type="NCBIfam" id="TIGR01614">
    <property type="entry name" value="PME_inhib"/>
    <property type="match status" value="1"/>
</dbReference>
<keyword evidence="11" id="KW-0732">Signal</keyword>
<dbReference type="UniPathway" id="UPA00545">
    <property type="reaction ID" value="UER00823"/>
</dbReference>
<keyword evidence="4 11" id="KW-0378">Hydrolase</keyword>
<evidence type="ECO:0000259" key="12">
    <source>
        <dbReference type="SMART" id="SM00856"/>
    </source>
</evidence>
<dbReference type="EMBL" id="NMUH01000862">
    <property type="protein sequence ID" value="MQL85967.1"/>
    <property type="molecule type" value="Genomic_DNA"/>
</dbReference>
<dbReference type="Pfam" id="PF04043">
    <property type="entry name" value="PMEI"/>
    <property type="match status" value="1"/>
</dbReference>
<keyword evidence="11" id="KW-0134">Cell wall</keyword>
<evidence type="ECO:0000313" key="13">
    <source>
        <dbReference type="EMBL" id="MQL85967.1"/>
    </source>
</evidence>
<accession>A0A843UU13</accession>